<comment type="caution">
    <text evidence="1">The sequence shown here is derived from an EMBL/GenBank/DDBJ whole genome shotgun (WGS) entry which is preliminary data.</text>
</comment>
<gene>
    <name evidence="1" type="ORF">DPEC_G00333960</name>
</gene>
<evidence type="ECO:0000313" key="2">
    <source>
        <dbReference type="Proteomes" id="UP001157502"/>
    </source>
</evidence>
<accession>A0ACC2F6K4</accession>
<proteinExistence type="predicted"/>
<dbReference type="Proteomes" id="UP001157502">
    <property type="component" value="Chromosome 33"/>
</dbReference>
<sequence length="111" mass="11863">MLAEIITVKGGQLPPAPGAPRSDWGSSFTGTQGEHGTSPQGNLEDVEHDFRIQEGAVTRTWRVGDPPEGSPLAAVTPQPATPHRVDSPLPGTPARASHSGRKSRKKCFWFL</sequence>
<organism evidence="1 2">
    <name type="scientific">Dallia pectoralis</name>
    <name type="common">Alaska blackfish</name>
    <dbReference type="NCBI Taxonomy" id="75939"/>
    <lineage>
        <taxon>Eukaryota</taxon>
        <taxon>Metazoa</taxon>
        <taxon>Chordata</taxon>
        <taxon>Craniata</taxon>
        <taxon>Vertebrata</taxon>
        <taxon>Euteleostomi</taxon>
        <taxon>Actinopterygii</taxon>
        <taxon>Neopterygii</taxon>
        <taxon>Teleostei</taxon>
        <taxon>Protacanthopterygii</taxon>
        <taxon>Esociformes</taxon>
        <taxon>Umbridae</taxon>
        <taxon>Dallia</taxon>
    </lineage>
</organism>
<protein>
    <submittedName>
        <fullName evidence="1">Uncharacterized protein</fullName>
    </submittedName>
</protein>
<dbReference type="EMBL" id="CM055760">
    <property type="protein sequence ID" value="KAJ7986977.1"/>
    <property type="molecule type" value="Genomic_DNA"/>
</dbReference>
<keyword evidence="2" id="KW-1185">Reference proteome</keyword>
<evidence type="ECO:0000313" key="1">
    <source>
        <dbReference type="EMBL" id="KAJ7986977.1"/>
    </source>
</evidence>
<name>A0ACC2F6K4_DALPE</name>
<reference evidence="1" key="1">
    <citation type="submission" date="2021-05" db="EMBL/GenBank/DDBJ databases">
        <authorList>
            <person name="Pan Q."/>
            <person name="Jouanno E."/>
            <person name="Zahm M."/>
            <person name="Klopp C."/>
            <person name="Cabau C."/>
            <person name="Louis A."/>
            <person name="Berthelot C."/>
            <person name="Parey E."/>
            <person name="Roest Crollius H."/>
            <person name="Montfort J."/>
            <person name="Robinson-Rechavi M."/>
            <person name="Bouchez O."/>
            <person name="Lampietro C."/>
            <person name="Lopez Roques C."/>
            <person name="Donnadieu C."/>
            <person name="Postlethwait J."/>
            <person name="Bobe J."/>
            <person name="Dillon D."/>
            <person name="Chandos A."/>
            <person name="von Hippel F."/>
            <person name="Guiguen Y."/>
        </authorList>
    </citation>
    <scope>NUCLEOTIDE SEQUENCE</scope>
    <source>
        <strain evidence="1">YG-Jan2019</strain>
    </source>
</reference>